<evidence type="ECO:0000259" key="10">
    <source>
        <dbReference type="Pfam" id="PF13476"/>
    </source>
</evidence>
<evidence type="ECO:0000256" key="8">
    <source>
        <dbReference type="PIRNR" id="PIRNR003128"/>
    </source>
</evidence>
<protein>
    <recommendedName>
        <fullName evidence="2 8">DNA repair protein RecN</fullName>
    </recommendedName>
    <alternativeName>
        <fullName evidence="7 8">Recombination protein N</fullName>
    </alternativeName>
</protein>
<dbReference type="PIRSF" id="PIRSF003128">
    <property type="entry name" value="RecN"/>
    <property type="match status" value="1"/>
</dbReference>
<dbReference type="EMBL" id="CP159837">
    <property type="protein sequence ID" value="XCM37755.1"/>
    <property type="molecule type" value="Genomic_DNA"/>
</dbReference>
<dbReference type="FunFam" id="3.40.50.300:FF:000356">
    <property type="entry name" value="DNA repair protein RecN"/>
    <property type="match status" value="1"/>
</dbReference>
<evidence type="ECO:0000256" key="2">
    <source>
        <dbReference type="ARBA" id="ARBA00021315"/>
    </source>
</evidence>
<dbReference type="InterPro" id="IPR004604">
    <property type="entry name" value="DNA_recomb/repair_RecN"/>
</dbReference>
<gene>
    <name evidence="11" type="primary">recN</name>
    <name evidence="11" type="ORF">ABWT76_000551</name>
</gene>
<dbReference type="GO" id="GO:0005524">
    <property type="term" value="F:ATP binding"/>
    <property type="evidence" value="ECO:0007669"/>
    <property type="project" value="UniProtKB-KW"/>
</dbReference>
<dbReference type="RefSeq" id="WP_054468331.1">
    <property type="nucleotide sequence ID" value="NZ_CP159837.1"/>
</dbReference>
<evidence type="ECO:0000256" key="9">
    <source>
        <dbReference type="SAM" id="Coils"/>
    </source>
</evidence>
<dbReference type="PANTHER" id="PTHR11059">
    <property type="entry name" value="DNA REPAIR PROTEIN RECN"/>
    <property type="match status" value="1"/>
</dbReference>
<keyword evidence="9" id="KW-0175">Coiled coil</keyword>
<name>A0AAU8JHK3_9CYAN</name>
<dbReference type="NCBIfam" id="TIGR00634">
    <property type="entry name" value="recN"/>
    <property type="match status" value="1"/>
</dbReference>
<evidence type="ECO:0000256" key="4">
    <source>
        <dbReference type="ARBA" id="ARBA00022763"/>
    </source>
</evidence>
<comment type="similarity">
    <text evidence="1 8">Belongs to the RecN family.</text>
</comment>
<sequence length="585" mass="65215">MLLSLRIENFALVDHLELEFGQGLNVLTGETGAGKSIILDAVDVALAGKVNGRMIRTGTERSLVEATFAVTPLVAEWLREQEIDPLDGKWLVASRDLSMNRTGAMRSRSRLNGILVNRKMMDSLRDRLVEITAQGQTTQLGQPAKQRDWLDAFGGADLIQQRQAVAQAFTHYSKCQETLENRRKSEQQRLQRLDVLQYQVKELGEAALTDPEELSQLEQERQRLSHVVELQQQSYQVYQALYQNDLGSEAAADLLGQVESTIADMVQYDPELQSVLDLVKEALTDVVEAGRQMSRYSASLEADPDRLEEVEQRINELKKICRKYGPSLPEAIAYYHRIQGELAEITSGEDSLEKLEQAAAQAEMELKNRCNQLTDLRRVGARNLSDRLLEELRPLAMDKVRFEVEITPIAPTSTGADRITFLFSPNPGEPLQPLSETASGGEMSRFLLALKACFIDVEVSSTLVFDEIDVGVSGRVAQAIAEKLHQLSYRQQILFVTHQPIVAAMADHHFHVHKKIITADSVDYSADNPENDPGQRTVVRVQPLANHQRREELAQLAGGKSAGEAIAFAESLLGQAAQIRLSLRS</sequence>
<dbReference type="CDD" id="cd03241">
    <property type="entry name" value="ABC_RecN"/>
    <property type="match status" value="2"/>
</dbReference>
<accession>A0AAU8JHK3</accession>
<dbReference type="InterPro" id="IPR027417">
    <property type="entry name" value="P-loop_NTPase"/>
</dbReference>
<dbReference type="PANTHER" id="PTHR11059:SF0">
    <property type="entry name" value="DNA REPAIR PROTEIN RECN"/>
    <property type="match status" value="1"/>
</dbReference>
<evidence type="ECO:0000256" key="5">
    <source>
        <dbReference type="ARBA" id="ARBA00022840"/>
    </source>
</evidence>
<keyword evidence="6 8" id="KW-0234">DNA repair</keyword>
<evidence type="ECO:0000256" key="3">
    <source>
        <dbReference type="ARBA" id="ARBA00022741"/>
    </source>
</evidence>
<keyword evidence="4 8" id="KW-0227">DNA damage</keyword>
<proteinExistence type="inferred from homology"/>
<dbReference type="InterPro" id="IPR038729">
    <property type="entry name" value="Rad50/SbcC_AAA"/>
</dbReference>
<feature type="coiled-coil region" evidence="9">
    <location>
        <begin position="176"/>
        <end position="234"/>
    </location>
</feature>
<dbReference type="GO" id="GO:0006310">
    <property type="term" value="P:DNA recombination"/>
    <property type="evidence" value="ECO:0007669"/>
    <property type="project" value="InterPro"/>
</dbReference>
<comment type="function">
    <text evidence="8">May be involved in recombinational repair of damaged DNA.</text>
</comment>
<dbReference type="SUPFAM" id="SSF52540">
    <property type="entry name" value="P-loop containing nucleoside triphosphate hydrolases"/>
    <property type="match status" value="1"/>
</dbReference>
<dbReference type="GO" id="GO:0009432">
    <property type="term" value="P:SOS response"/>
    <property type="evidence" value="ECO:0007669"/>
    <property type="project" value="TreeGrafter"/>
</dbReference>
<keyword evidence="5" id="KW-0067">ATP-binding</keyword>
<feature type="domain" description="Rad50/SbcC-type AAA" evidence="10">
    <location>
        <begin position="4"/>
        <end position="232"/>
    </location>
</feature>
<dbReference type="Pfam" id="PF13476">
    <property type="entry name" value="AAA_23"/>
    <property type="match status" value="1"/>
</dbReference>
<feature type="coiled-coil region" evidence="9">
    <location>
        <begin position="345"/>
        <end position="372"/>
    </location>
</feature>
<evidence type="ECO:0000313" key="11">
    <source>
        <dbReference type="EMBL" id="XCM37755.1"/>
    </source>
</evidence>
<reference evidence="11" key="1">
    <citation type="submission" date="2024-07" db="EMBL/GenBank/DDBJ databases">
        <authorList>
            <person name="Kim Y.J."/>
            <person name="Jeong J.Y."/>
        </authorList>
    </citation>
    <scope>NUCLEOTIDE SEQUENCE</scope>
    <source>
        <strain evidence="11">GIHE-MW2</strain>
    </source>
</reference>
<dbReference type="AlphaFoldDB" id="A0AAU8JHK3"/>
<organism evidence="11">
    <name type="scientific">Planktothricoides raciborskii GIHE-MW2</name>
    <dbReference type="NCBI Taxonomy" id="2792601"/>
    <lineage>
        <taxon>Bacteria</taxon>
        <taxon>Bacillati</taxon>
        <taxon>Cyanobacteriota</taxon>
        <taxon>Cyanophyceae</taxon>
        <taxon>Oscillatoriophycideae</taxon>
        <taxon>Oscillatoriales</taxon>
        <taxon>Oscillatoriaceae</taxon>
        <taxon>Planktothricoides</taxon>
    </lineage>
</organism>
<evidence type="ECO:0000256" key="1">
    <source>
        <dbReference type="ARBA" id="ARBA00009441"/>
    </source>
</evidence>
<keyword evidence="3" id="KW-0547">Nucleotide-binding</keyword>
<dbReference type="GO" id="GO:0006281">
    <property type="term" value="P:DNA repair"/>
    <property type="evidence" value="ECO:0007669"/>
    <property type="project" value="UniProtKB-KW"/>
</dbReference>
<dbReference type="Gene3D" id="3.40.50.300">
    <property type="entry name" value="P-loop containing nucleotide triphosphate hydrolases"/>
    <property type="match status" value="2"/>
</dbReference>
<dbReference type="GO" id="GO:0043590">
    <property type="term" value="C:bacterial nucleoid"/>
    <property type="evidence" value="ECO:0007669"/>
    <property type="project" value="TreeGrafter"/>
</dbReference>
<evidence type="ECO:0000256" key="6">
    <source>
        <dbReference type="ARBA" id="ARBA00023204"/>
    </source>
</evidence>
<evidence type="ECO:0000256" key="7">
    <source>
        <dbReference type="ARBA" id="ARBA00033408"/>
    </source>
</evidence>